<dbReference type="InterPro" id="IPR000792">
    <property type="entry name" value="Tscrpt_reg_LuxR_C"/>
</dbReference>
<evidence type="ECO:0000256" key="4">
    <source>
        <dbReference type="ARBA" id="ARBA00023163"/>
    </source>
</evidence>
<dbReference type="InterPro" id="IPR039425">
    <property type="entry name" value="RNA_pol_sigma-70-like"/>
</dbReference>
<evidence type="ECO:0000313" key="7">
    <source>
        <dbReference type="EMBL" id="BFO71350.1"/>
    </source>
</evidence>
<dbReference type="PANTHER" id="PTHR43133:SF46">
    <property type="entry name" value="RNA POLYMERASE SIGMA-70 FACTOR ECF SUBFAMILY"/>
    <property type="match status" value="1"/>
</dbReference>
<dbReference type="Pfam" id="PF04542">
    <property type="entry name" value="Sigma70_r2"/>
    <property type="match status" value="1"/>
</dbReference>
<dbReference type="GO" id="GO:0006352">
    <property type="term" value="P:DNA-templated transcription initiation"/>
    <property type="evidence" value="ECO:0007669"/>
    <property type="project" value="InterPro"/>
</dbReference>
<dbReference type="NCBIfam" id="TIGR02937">
    <property type="entry name" value="sigma70-ECF"/>
    <property type="match status" value="1"/>
</dbReference>
<gene>
    <name evidence="7" type="ORF">GTC17253_13160</name>
</gene>
<proteinExistence type="inferred from homology"/>
<dbReference type="GO" id="GO:0003677">
    <property type="term" value="F:DNA binding"/>
    <property type="evidence" value="ECO:0007669"/>
    <property type="project" value="InterPro"/>
</dbReference>
<keyword evidence="2" id="KW-0805">Transcription regulation</keyword>
<evidence type="ECO:0000256" key="3">
    <source>
        <dbReference type="ARBA" id="ARBA00023082"/>
    </source>
</evidence>
<dbReference type="AlphaFoldDB" id="A0AB33IP44"/>
<keyword evidence="4" id="KW-0804">Transcription</keyword>
<dbReference type="GO" id="GO:0016987">
    <property type="term" value="F:sigma factor activity"/>
    <property type="evidence" value="ECO:0007669"/>
    <property type="project" value="UniProtKB-KW"/>
</dbReference>
<name>A0AB33IP44_9BACT</name>
<dbReference type="InterPro" id="IPR014284">
    <property type="entry name" value="RNA_pol_sigma-70_dom"/>
</dbReference>
<protein>
    <submittedName>
        <fullName evidence="7">RNA polymerase sigma-70 factor</fullName>
    </submittedName>
</protein>
<dbReference type="SUPFAM" id="SSF88659">
    <property type="entry name" value="Sigma3 and sigma4 domains of RNA polymerase sigma factors"/>
    <property type="match status" value="1"/>
</dbReference>
<dbReference type="InterPro" id="IPR013249">
    <property type="entry name" value="RNA_pol_sigma70_r4_t2"/>
</dbReference>
<dbReference type="NCBIfam" id="TIGR02985">
    <property type="entry name" value="Sig70_bacteroi1"/>
    <property type="match status" value="1"/>
</dbReference>
<sequence length="190" mass="22392">MLEFDADAMLSIALRHDERKAFDIIFTRYYSRVKQFVRGFCGDEYEAENITQDIFMKLWVQRDRIPAIETLDAYVYMMAKNAALNALKRMVRERRGMAESMEVADKANMEEALYSKELMEIVHRHIEQMPPQRRRVFTMSRIDGLKNEEIAERLNISKRTVETHISAALSELRRLMLLAVVEILVHHLLN</sequence>
<organism evidence="7">
    <name type="scientific">Prevotella sp. GTC17253</name>
    <dbReference type="NCBI Taxonomy" id="3236793"/>
    <lineage>
        <taxon>Bacteria</taxon>
        <taxon>Pseudomonadati</taxon>
        <taxon>Bacteroidota</taxon>
        <taxon>Bacteroidia</taxon>
        <taxon>Bacteroidales</taxon>
        <taxon>Prevotellaceae</taxon>
        <taxon>Prevotella</taxon>
    </lineage>
</organism>
<evidence type="ECO:0000259" key="5">
    <source>
        <dbReference type="Pfam" id="PF04542"/>
    </source>
</evidence>
<evidence type="ECO:0000256" key="1">
    <source>
        <dbReference type="ARBA" id="ARBA00010641"/>
    </source>
</evidence>
<dbReference type="PANTHER" id="PTHR43133">
    <property type="entry name" value="RNA POLYMERASE ECF-TYPE SIGMA FACTO"/>
    <property type="match status" value="1"/>
</dbReference>
<reference evidence="7" key="1">
    <citation type="submission" date="2024-07" db="EMBL/GenBank/DDBJ databases">
        <title>Complete genome sequence of Prevotella sp. YM-2024 GTC17253.</title>
        <authorList>
            <person name="Hayashi M."/>
            <person name="Muto Y."/>
            <person name="Tanaka K."/>
            <person name="Niwa H."/>
        </authorList>
    </citation>
    <scope>NUCLEOTIDE SEQUENCE</scope>
    <source>
        <strain evidence="7">GTC17253</strain>
    </source>
</reference>
<dbReference type="Gene3D" id="1.10.10.10">
    <property type="entry name" value="Winged helix-like DNA-binding domain superfamily/Winged helix DNA-binding domain"/>
    <property type="match status" value="1"/>
</dbReference>
<feature type="domain" description="RNA polymerase sigma factor 70 region 4 type 2" evidence="6">
    <location>
        <begin position="121"/>
        <end position="172"/>
    </location>
</feature>
<dbReference type="InterPro" id="IPR013324">
    <property type="entry name" value="RNA_pol_sigma_r3/r4-like"/>
</dbReference>
<feature type="domain" description="RNA polymerase sigma-70 region 2" evidence="5">
    <location>
        <begin position="26"/>
        <end position="89"/>
    </location>
</feature>
<dbReference type="Pfam" id="PF08281">
    <property type="entry name" value="Sigma70_r4_2"/>
    <property type="match status" value="1"/>
</dbReference>
<comment type="similarity">
    <text evidence="1">Belongs to the sigma-70 factor family. ECF subfamily.</text>
</comment>
<dbReference type="PRINTS" id="PR00038">
    <property type="entry name" value="HTHLUXR"/>
</dbReference>
<dbReference type="InterPro" id="IPR036388">
    <property type="entry name" value="WH-like_DNA-bd_sf"/>
</dbReference>
<accession>A0AB33IP44</accession>
<dbReference type="SUPFAM" id="SSF88946">
    <property type="entry name" value="Sigma2 domain of RNA polymerase sigma factors"/>
    <property type="match status" value="1"/>
</dbReference>
<evidence type="ECO:0000259" key="6">
    <source>
        <dbReference type="Pfam" id="PF08281"/>
    </source>
</evidence>
<dbReference type="InterPro" id="IPR013325">
    <property type="entry name" value="RNA_pol_sigma_r2"/>
</dbReference>
<evidence type="ECO:0000256" key="2">
    <source>
        <dbReference type="ARBA" id="ARBA00023015"/>
    </source>
</evidence>
<dbReference type="InterPro" id="IPR007627">
    <property type="entry name" value="RNA_pol_sigma70_r2"/>
</dbReference>
<dbReference type="InterPro" id="IPR014327">
    <property type="entry name" value="RNA_pol_sigma70_bacteroid"/>
</dbReference>
<dbReference type="EMBL" id="AP035785">
    <property type="protein sequence ID" value="BFO71350.1"/>
    <property type="molecule type" value="Genomic_DNA"/>
</dbReference>
<keyword evidence="3" id="KW-0731">Sigma factor</keyword>
<dbReference type="Gene3D" id="1.10.1740.10">
    <property type="match status" value="1"/>
</dbReference>